<dbReference type="Gene3D" id="3.40.50.1820">
    <property type="entry name" value="alpha/beta hydrolase"/>
    <property type="match status" value="1"/>
</dbReference>
<organism evidence="2 3">
    <name type="scientific">Kibdelosporangium philippinense</name>
    <dbReference type="NCBI Taxonomy" id="211113"/>
    <lineage>
        <taxon>Bacteria</taxon>
        <taxon>Bacillati</taxon>
        <taxon>Actinomycetota</taxon>
        <taxon>Actinomycetes</taxon>
        <taxon>Pseudonocardiales</taxon>
        <taxon>Pseudonocardiaceae</taxon>
        <taxon>Kibdelosporangium</taxon>
    </lineage>
</organism>
<dbReference type="Pfam" id="PF12697">
    <property type="entry name" value="Abhydrolase_6"/>
    <property type="match status" value="1"/>
</dbReference>
<dbReference type="InterPro" id="IPR050228">
    <property type="entry name" value="Carboxylesterase_BioH"/>
</dbReference>
<comment type="caution">
    <text evidence="2">The sequence shown here is derived from an EMBL/GenBank/DDBJ whole genome shotgun (WGS) entry which is preliminary data.</text>
</comment>
<dbReference type="PANTHER" id="PTHR43194:SF2">
    <property type="entry name" value="PEROXISOMAL MEMBRANE PROTEIN LPX1"/>
    <property type="match status" value="1"/>
</dbReference>
<dbReference type="RefSeq" id="WP_233734083.1">
    <property type="nucleotide sequence ID" value="NZ_JAJVCN010000004.1"/>
</dbReference>
<accession>A0ABS8ZUS3</accession>
<sequence>MATFGELAGDQYGAADDRPGFVLLHGLTYDRTQWAPLINELARIDPGRSVLALDLPGHGESPPRASYDLEEVAAAINDSVTEAGLTAPVVVGHSLGGAIMTIYGGNYPVRRVVNVDQPLRVGGFSAMLRSVEPVLRGPGYLEVWESLLSRMGIDQLPPNLSKLVRTATTPRQDLLLGYWHELLVLSAEELDARRTAELARFAAAGIPYEYVSGGELDPAYRDWLETVSPGVEISILDGGGGHFPHLARPLELAKILAAA</sequence>
<proteinExistence type="predicted"/>
<gene>
    <name evidence="2" type="ORF">LWC34_46330</name>
</gene>
<reference evidence="2 3" key="1">
    <citation type="submission" date="2021-12" db="EMBL/GenBank/DDBJ databases">
        <title>Genome sequence of Kibdelosporangium philippinense ATCC 49844.</title>
        <authorList>
            <person name="Fedorov E.A."/>
            <person name="Omeragic M."/>
            <person name="Shalygina K.F."/>
            <person name="Maclea K.S."/>
        </authorList>
    </citation>
    <scope>NUCLEOTIDE SEQUENCE [LARGE SCALE GENOMIC DNA]</scope>
    <source>
        <strain evidence="2 3">ATCC 49844</strain>
    </source>
</reference>
<dbReference type="Proteomes" id="UP001521150">
    <property type="component" value="Unassembled WGS sequence"/>
</dbReference>
<keyword evidence="3" id="KW-1185">Reference proteome</keyword>
<dbReference type="InterPro" id="IPR029058">
    <property type="entry name" value="AB_hydrolase_fold"/>
</dbReference>
<feature type="domain" description="AB hydrolase-1" evidence="1">
    <location>
        <begin position="21"/>
        <end position="254"/>
    </location>
</feature>
<protein>
    <submittedName>
        <fullName evidence="2">Alpha/beta hydrolase</fullName>
    </submittedName>
</protein>
<dbReference type="EMBL" id="JAJVCN010000004">
    <property type="protein sequence ID" value="MCE7010173.1"/>
    <property type="molecule type" value="Genomic_DNA"/>
</dbReference>
<keyword evidence="2" id="KW-0378">Hydrolase</keyword>
<evidence type="ECO:0000313" key="3">
    <source>
        <dbReference type="Proteomes" id="UP001521150"/>
    </source>
</evidence>
<name>A0ABS8ZUS3_9PSEU</name>
<dbReference type="SUPFAM" id="SSF53474">
    <property type="entry name" value="alpha/beta-Hydrolases"/>
    <property type="match status" value="1"/>
</dbReference>
<dbReference type="GO" id="GO:0016787">
    <property type="term" value="F:hydrolase activity"/>
    <property type="evidence" value="ECO:0007669"/>
    <property type="project" value="UniProtKB-KW"/>
</dbReference>
<evidence type="ECO:0000313" key="2">
    <source>
        <dbReference type="EMBL" id="MCE7010173.1"/>
    </source>
</evidence>
<evidence type="ECO:0000259" key="1">
    <source>
        <dbReference type="Pfam" id="PF12697"/>
    </source>
</evidence>
<dbReference type="PANTHER" id="PTHR43194">
    <property type="entry name" value="HYDROLASE ALPHA/BETA FOLD FAMILY"/>
    <property type="match status" value="1"/>
</dbReference>
<dbReference type="InterPro" id="IPR000073">
    <property type="entry name" value="AB_hydrolase_1"/>
</dbReference>